<dbReference type="EMBL" id="AWSO01000647">
    <property type="protein sequence ID" value="ESK88440.1"/>
    <property type="molecule type" value="Genomic_DNA"/>
</dbReference>
<sequence length="583" mass="64676">MPLFSQPLCATMDMDSGHDTDISMALPSPLRPAPSSEQPQVAAISPSSPSKQPSVNDSVPVNSVTSWFMGLSHLIGNEYPKLGINFMEKANDDLEGEQETIPVLPSMASADSNEEEDGGEPQMKSNTSAEASTNDSANIMSTSAAGAAQVRIAGGKAKTETPAVIGKYKDVVKEYSKGATPRTLVTFLIQHKFIKPNEDFFSSTPHEDTAYMIVTWIMDSCDAINLDGTIKPDAKYRQTFNHAQKMHAAATFGFGRVHGLRNTPWSQSEVTGKMVGNPSVSQQVLLYMVSLHRFMLGKMTLQLLIISQKTLCNLYNYNTHPDRWTIKPLEQVPHHEKMKQWGGVKFCQLMHLAYCITFLCLLQIDEVLNIQFHELEIVEVPVGKNGEKTKKMLKVTLPFRKTNQFGSIQPFYLKLMPDKLRYLCAYQAYAKWIKCCQETDGFVFQGVSKADCISKTNKLISPGEAEADLATFNAHGIINCILSDDVDTFLFGAQCVICMRKPDPQKDDVFIFSAVAIENDNQLGLDHDGFILAALVSGSDYHRGLKRAGISTEVALAHCRYGRTLVEIFSQYEGQELKVKLEQ</sequence>
<dbReference type="PANTHER" id="PTHR11081:SF75">
    <property type="entry name" value="ENDONUCLEASE, PUTATIVE (AFU_ORTHOLOGUE AFUA_3G13260)-RELATED"/>
    <property type="match status" value="1"/>
</dbReference>
<dbReference type="InterPro" id="IPR006086">
    <property type="entry name" value="XPG-I_dom"/>
</dbReference>
<comment type="caution">
    <text evidence="3">The sequence shown here is derived from an EMBL/GenBank/DDBJ whole genome shotgun (WGS) entry which is preliminary data.</text>
</comment>
<dbReference type="KEGG" id="mrr:Moror_14714"/>
<dbReference type="Pfam" id="PF00867">
    <property type="entry name" value="XPG_I"/>
    <property type="match status" value="1"/>
</dbReference>
<dbReference type="InterPro" id="IPR029060">
    <property type="entry name" value="PIN-like_dom_sf"/>
</dbReference>
<dbReference type="Proteomes" id="UP000017559">
    <property type="component" value="Unassembled WGS sequence"/>
</dbReference>
<feature type="compositionally biased region" description="Polar residues" evidence="1">
    <location>
        <begin position="123"/>
        <end position="133"/>
    </location>
</feature>
<evidence type="ECO:0000313" key="3">
    <source>
        <dbReference type="EMBL" id="ESK88440.1"/>
    </source>
</evidence>
<reference evidence="3 4" key="1">
    <citation type="journal article" date="2014" name="BMC Genomics">
        <title>Genome and secretome analysis of the hemibiotrophic fungal pathogen, Moniliophthora roreri, which causes frosty pod rot disease of cacao: mechanisms of the biotrophic and necrotrophic phases.</title>
        <authorList>
            <person name="Meinhardt L.W."/>
            <person name="Costa G.G.L."/>
            <person name="Thomazella D.P.T."/>
            <person name="Teixeira P.J.P.L."/>
            <person name="Carazzolle M.F."/>
            <person name="Schuster S.C."/>
            <person name="Carlson J.E."/>
            <person name="Guiltinan M.J."/>
            <person name="Mieczkowski P."/>
            <person name="Farmer A."/>
            <person name="Ramaraj T."/>
            <person name="Crozier J."/>
            <person name="Davis R.E."/>
            <person name="Shao J."/>
            <person name="Melnick R.L."/>
            <person name="Pereira G.A.G."/>
            <person name="Bailey B.A."/>
        </authorList>
    </citation>
    <scope>NUCLEOTIDE SEQUENCE [LARGE SCALE GENOMIC DNA]</scope>
    <source>
        <strain evidence="3 4">MCA 2997</strain>
    </source>
</reference>
<protein>
    <recommendedName>
        <fullName evidence="2">XPG-I domain-containing protein</fullName>
    </recommendedName>
</protein>
<dbReference type="SUPFAM" id="SSF88723">
    <property type="entry name" value="PIN domain-like"/>
    <property type="match status" value="1"/>
</dbReference>
<name>V2X7H4_MONRO</name>
<feature type="domain" description="XPG-I" evidence="2">
    <location>
        <begin position="460"/>
        <end position="540"/>
    </location>
</feature>
<feature type="compositionally biased region" description="Low complexity" evidence="1">
    <location>
        <begin position="23"/>
        <end position="36"/>
    </location>
</feature>
<dbReference type="InterPro" id="IPR006084">
    <property type="entry name" value="XPG/Rad2"/>
</dbReference>
<organism evidence="3 4">
    <name type="scientific">Moniliophthora roreri (strain MCA 2997)</name>
    <name type="common">Cocoa frosty pod rot fungus</name>
    <name type="synonym">Crinipellis roreri</name>
    <dbReference type="NCBI Taxonomy" id="1381753"/>
    <lineage>
        <taxon>Eukaryota</taxon>
        <taxon>Fungi</taxon>
        <taxon>Dikarya</taxon>
        <taxon>Basidiomycota</taxon>
        <taxon>Agaricomycotina</taxon>
        <taxon>Agaricomycetes</taxon>
        <taxon>Agaricomycetidae</taxon>
        <taxon>Agaricales</taxon>
        <taxon>Marasmiineae</taxon>
        <taxon>Marasmiaceae</taxon>
        <taxon>Moniliophthora</taxon>
    </lineage>
</organism>
<evidence type="ECO:0000256" key="1">
    <source>
        <dbReference type="SAM" id="MobiDB-lite"/>
    </source>
</evidence>
<feature type="region of interest" description="Disordered" evidence="1">
    <location>
        <begin position="109"/>
        <end position="133"/>
    </location>
</feature>
<dbReference type="PANTHER" id="PTHR11081">
    <property type="entry name" value="FLAP ENDONUCLEASE FAMILY MEMBER"/>
    <property type="match status" value="1"/>
</dbReference>
<dbReference type="Gene3D" id="3.40.50.1010">
    <property type="entry name" value="5'-nuclease"/>
    <property type="match status" value="1"/>
</dbReference>
<dbReference type="HOGENOM" id="CLU_467746_0_0_1"/>
<feature type="region of interest" description="Disordered" evidence="1">
    <location>
        <begin position="11"/>
        <end position="58"/>
    </location>
</feature>
<keyword evidence="4" id="KW-1185">Reference proteome</keyword>
<evidence type="ECO:0000259" key="2">
    <source>
        <dbReference type="Pfam" id="PF00867"/>
    </source>
</evidence>
<dbReference type="OrthoDB" id="2669107at2759"/>
<evidence type="ECO:0000313" key="4">
    <source>
        <dbReference type="Proteomes" id="UP000017559"/>
    </source>
</evidence>
<gene>
    <name evidence="3" type="ORF">Moror_14714</name>
</gene>
<accession>V2X7H4</accession>
<proteinExistence type="predicted"/>
<dbReference type="GO" id="GO:0006974">
    <property type="term" value="P:DNA damage response"/>
    <property type="evidence" value="ECO:0007669"/>
    <property type="project" value="UniProtKB-ARBA"/>
</dbReference>
<dbReference type="GO" id="GO:0017108">
    <property type="term" value="F:5'-flap endonuclease activity"/>
    <property type="evidence" value="ECO:0007669"/>
    <property type="project" value="TreeGrafter"/>
</dbReference>
<dbReference type="AlphaFoldDB" id="V2X7H4"/>